<dbReference type="GO" id="GO:0016251">
    <property type="term" value="F:RNA polymerase II general transcription initiation factor activity"/>
    <property type="evidence" value="ECO:0007669"/>
    <property type="project" value="TreeGrafter"/>
</dbReference>
<dbReference type="PANTHER" id="PTHR13011">
    <property type="entry name" value="TFIIF-ALPHA"/>
    <property type="match status" value="1"/>
</dbReference>
<evidence type="ECO:0000256" key="6">
    <source>
        <dbReference type="ARBA" id="ARBA00023242"/>
    </source>
</evidence>
<comment type="similarity">
    <text evidence="2">Belongs to the TFIIF alpha subunit family.</text>
</comment>
<feature type="region of interest" description="Disordered" evidence="7">
    <location>
        <begin position="441"/>
        <end position="582"/>
    </location>
</feature>
<reference evidence="8 9" key="1">
    <citation type="submission" date="2023-03" db="EMBL/GenBank/DDBJ databases">
        <title>Mating type loci evolution in Malassezia.</title>
        <authorList>
            <person name="Coelho M.A."/>
        </authorList>
    </citation>
    <scope>NUCLEOTIDE SEQUENCE [LARGE SCALE GENOMIC DNA]</scope>
    <source>
        <strain evidence="8 9">CBS 13387</strain>
    </source>
</reference>
<feature type="compositionally biased region" description="Basic and acidic residues" evidence="7">
    <location>
        <begin position="494"/>
        <end position="518"/>
    </location>
</feature>
<feature type="compositionally biased region" description="Low complexity" evidence="7">
    <location>
        <begin position="554"/>
        <end position="563"/>
    </location>
</feature>
<evidence type="ECO:0000256" key="3">
    <source>
        <dbReference type="ARBA" id="ARBA00023015"/>
    </source>
</evidence>
<dbReference type="GO" id="GO:0032968">
    <property type="term" value="P:positive regulation of transcription elongation by RNA polymerase II"/>
    <property type="evidence" value="ECO:0007669"/>
    <property type="project" value="InterPro"/>
</dbReference>
<accession>A0AAJ5Z2G2</accession>
<dbReference type="InterPro" id="IPR011039">
    <property type="entry name" value="TFIIF_interaction"/>
</dbReference>
<dbReference type="Proteomes" id="UP001217582">
    <property type="component" value="Chromosome 8"/>
</dbReference>
<evidence type="ECO:0000256" key="2">
    <source>
        <dbReference type="ARBA" id="ARBA00005249"/>
    </source>
</evidence>
<evidence type="ECO:0000313" key="9">
    <source>
        <dbReference type="Proteomes" id="UP001217582"/>
    </source>
</evidence>
<keyword evidence="6" id="KW-0539">Nucleus</keyword>
<comment type="subcellular location">
    <subcellularLocation>
        <location evidence="1">Nucleus</location>
    </subcellularLocation>
</comment>
<sequence>MKQEVKAEDTKPSVARGYRDIPLFSSGASDGVTHLMKFGSHTRIDPNNETQFTPPVKLNRKTPLRLKMPPAKPGDQVIDKWGKPVMTTEGKPLLWPSHDVDLEHIRPYLDLDKPQSSDAAADGAGFTRHRLFRKRVREVHKSTSAARRTRNEEFYPWVLEDFDTAQEWESSREPLPNSLRALEAWYVAEQERRVEGREPKPSVIEEPRITSGLAPHAPWVGQLEGESDEYSASHHVLFVFDDRNAGGFKVVPVRRQYKFMPLQKHMLNSEQVEEEFARHQKSAETERWLLRDRYKTGAGLGSSSSGASRGGDGRRLPKLSLPGQPSLGWQSSAHLVAVRGEPERSQVDDDDLFGPVVKNETTYDELDYEDTFADDDERAEVQDDAEDAEARELEERLKREMVADRLDDGDDVQIKMEPDDAIAVNRRSGADNLLGSAQYGRHDDAMLTGSGRQMRRIMKALSRREGLDTYDSDEEAKNPYASDDDSDDNDDDLDVLHPERAILEAREEKARREREAKEQASTPRAASPEADGGVKRKNDTVSRPDAKKARVDSPPRSASPAPDFVGPGGYNQRPRPAFPRAT</sequence>
<dbReference type="GO" id="GO:0001096">
    <property type="term" value="F:TFIIF-class transcription factor complex binding"/>
    <property type="evidence" value="ECO:0007669"/>
    <property type="project" value="TreeGrafter"/>
</dbReference>
<proteinExistence type="inferred from homology"/>
<evidence type="ECO:0000313" key="8">
    <source>
        <dbReference type="EMBL" id="WFD17502.1"/>
    </source>
</evidence>
<keyword evidence="5" id="KW-0804">Transcription</keyword>
<evidence type="ECO:0000256" key="4">
    <source>
        <dbReference type="ARBA" id="ARBA00023125"/>
    </source>
</evidence>
<evidence type="ECO:0000256" key="5">
    <source>
        <dbReference type="ARBA" id="ARBA00023163"/>
    </source>
</evidence>
<dbReference type="InterPro" id="IPR008851">
    <property type="entry name" value="TFIIF-alpha"/>
</dbReference>
<dbReference type="EMBL" id="CP119923">
    <property type="protein sequence ID" value="WFD17502.1"/>
    <property type="molecule type" value="Genomic_DNA"/>
</dbReference>
<keyword evidence="4" id="KW-0238">DNA-binding</keyword>
<evidence type="ECO:0000256" key="7">
    <source>
        <dbReference type="SAM" id="MobiDB-lite"/>
    </source>
</evidence>
<dbReference type="PANTHER" id="PTHR13011:SF0">
    <property type="entry name" value="GENERAL TRANSCRIPTION FACTOR IIF SUBUNIT 1"/>
    <property type="match status" value="1"/>
</dbReference>
<keyword evidence="9" id="KW-1185">Reference proteome</keyword>
<name>A0AAJ5Z2G2_9BASI</name>
<protein>
    <submittedName>
        <fullName evidence="8">Transcription factor IIF subunit tfg1</fullName>
    </submittedName>
</protein>
<dbReference type="GO" id="GO:0006367">
    <property type="term" value="P:transcription initiation at RNA polymerase II promoter"/>
    <property type="evidence" value="ECO:0007669"/>
    <property type="project" value="InterPro"/>
</dbReference>
<evidence type="ECO:0000256" key="1">
    <source>
        <dbReference type="ARBA" id="ARBA00004123"/>
    </source>
</evidence>
<feature type="region of interest" description="Disordered" evidence="7">
    <location>
        <begin position="298"/>
        <end position="327"/>
    </location>
</feature>
<keyword evidence="3" id="KW-0805">Transcription regulation</keyword>
<feature type="compositionally biased region" description="Acidic residues" evidence="7">
    <location>
        <begin position="482"/>
        <end position="493"/>
    </location>
</feature>
<dbReference type="GO" id="GO:0003677">
    <property type="term" value="F:DNA binding"/>
    <property type="evidence" value="ECO:0007669"/>
    <property type="project" value="UniProtKB-KW"/>
</dbReference>
<gene>
    <name evidence="8" type="primary">TFG1</name>
    <name evidence="8" type="ORF">MARU1_003557</name>
</gene>
<dbReference type="GO" id="GO:0005674">
    <property type="term" value="C:transcription factor TFIIF complex"/>
    <property type="evidence" value="ECO:0007669"/>
    <property type="project" value="TreeGrafter"/>
</dbReference>
<organism evidence="8 9">
    <name type="scientific">Malassezia arunalokei</name>
    <dbReference type="NCBI Taxonomy" id="1514897"/>
    <lineage>
        <taxon>Eukaryota</taxon>
        <taxon>Fungi</taxon>
        <taxon>Dikarya</taxon>
        <taxon>Basidiomycota</taxon>
        <taxon>Ustilaginomycotina</taxon>
        <taxon>Malasseziomycetes</taxon>
        <taxon>Malasseziales</taxon>
        <taxon>Malasseziaceae</taxon>
        <taxon>Malassezia</taxon>
    </lineage>
</organism>
<dbReference type="SUPFAM" id="SSF50916">
    <property type="entry name" value="Rap30/74 interaction domains"/>
    <property type="match status" value="1"/>
</dbReference>
<feature type="compositionally biased region" description="Basic and acidic residues" evidence="7">
    <location>
        <begin position="532"/>
        <end position="553"/>
    </location>
</feature>
<dbReference type="AlphaFoldDB" id="A0AAJ5Z2G2"/>